<feature type="domain" description="HNH nuclease" evidence="2">
    <location>
        <begin position="15"/>
        <end position="65"/>
    </location>
</feature>
<dbReference type="CDD" id="cd00085">
    <property type="entry name" value="HNHc"/>
    <property type="match status" value="1"/>
</dbReference>
<dbReference type="InterPro" id="IPR003615">
    <property type="entry name" value="HNH_nuc"/>
</dbReference>
<dbReference type="GO" id="GO:0003676">
    <property type="term" value="F:nucleic acid binding"/>
    <property type="evidence" value="ECO:0007669"/>
    <property type="project" value="InterPro"/>
</dbReference>
<name>A0A6J5P1C6_9CAUD</name>
<evidence type="ECO:0000313" key="3">
    <source>
        <dbReference type="EMBL" id="CAB4163101.1"/>
    </source>
</evidence>
<gene>
    <name evidence="3" type="ORF">UFOVP805_12</name>
</gene>
<dbReference type="Pfam" id="PF01844">
    <property type="entry name" value="HNH"/>
    <property type="match status" value="1"/>
</dbReference>
<reference evidence="3" key="1">
    <citation type="submission" date="2020-04" db="EMBL/GenBank/DDBJ databases">
        <authorList>
            <person name="Chiriac C."/>
            <person name="Salcher M."/>
            <person name="Ghai R."/>
            <person name="Kavagutti S V."/>
        </authorList>
    </citation>
    <scope>NUCLEOTIDE SEQUENCE</scope>
</reference>
<evidence type="ECO:0000256" key="1">
    <source>
        <dbReference type="SAM" id="MobiDB-lite"/>
    </source>
</evidence>
<evidence type="ECO:0000259" key="2">
    <source>
        <dbReference type="SMART" id="SM00507"/>
    </source>
</evidence>
<sequence>MSKAWSNGSTKGWREIRKRIIQRDQVCQLCGLDEGQMHIDHIIPKSKGGSDMDSNLRLLCRNCNLRRGARFFDSDPTPPTLHDRFTPTNVSISHD</sequence>
<dbReference type="GO" id="GO:0004519">
    <property type="term" value="F:endonuclease activity"/>
    <property type="evidence" value="ECO:0007669"/>
    <property type="project" value="InterPro"/>
</dbReference>
<feature type="compositionally biased region" description="Polar residues" evidence="1">
    <location>
        <begin position="86"/>
        <end position="95"/>
    </location>
</feature>
<dbReference type="GO" id="GO:0008270">
    <property type="term" value="F:zinc ion binding"/>
    <property type="evidence" value="ECO:0007669"/>
    <property type="project" value="InterPro"/>
</dbReference>
<accession>A0A6J5P1C6</accession>
<dbReference type="PANTHER" id="PTHR33877">
    <property type="entry name" value="SLL1193 PROTEIN"/>
    <property type="match status" value="1"/>
</dbReference>
<organism evidence="3">
    <name type="scientific">uncultured Caudovirales phage</name>
    <dbReference type="NCBI Taxonomy" id="2100421"/>
    <lineage>
        <taxon>Viruses</taxon>
        <taxon>Duplodnaviria</taxon>
        <taxon>Heunggongvirae</taxon>
        <taxon>Uroviricota</taxon>
        <taxon>Caudoviricetes</taxon>
        <taxon>Peduoviridae</taxon>
        <taxon>Maltschvirus</taxon>
        <taxon>Maltschvirus maltsch</taxon>
    </lineage>
</organism>
<feature type="region of interest" description="Disordered" evidence="1">
    <location>
        <begin position="75"/>
        <end position="95"/>
    </location>
</feature>
<proteinExistence type="predicted"/>
<dbReference type="InterPro" id="IPR052892">
    <property type="entry name" value="NA-targeting_endonuclease"/>
</dbReference>
<dbReference type="Gene3D" id="1.10.30.50">
    <property type="match status" value="1"/>
</dbReference>
<dbReference type="PANTHER" id="PTHR33877:SF1">
    <property type="entry name" value="TYPE IV METHYL-DIRECTED RESTRICTION ENZYME ECOKMCRA"/>
    <property type="match status" value="1"/>
</dbReference>
<dbReference type="EMBL" id="LR796742">
    <property type="protein sequence ID" value="CAB4163101.1"/>
    <property type="molecule type" value="Genomic_DNA"/>
</dbReference>
<dbReference type="SMART" id="SM00507">
    <property type="entry name" value="HNHc"/>
    <property type="match status" value="1"/>
</dbReference>
<dbReference type="InterPro" id="IPR002711">
    <property type="entry name" value="HNH"/>
</dbReference>
<protein>
    <submittedName>
        <fullName evidence="3">HNHc domain containing protein</fullName>
    </submittedName>
</protein>